<keyword evidence="3" id="KW-1185">Reference proteome</keyword>
<keyword evidence="1" id="KW-0732">Signal</keyword>
<dbReference type="STRING" id="29529.SAMN04488122_6697"/>
<name>A0A1I0SE04_9BACT</name>
<dbReference type="EMBL" id="FOJG01000003">
    <property type="protein sequence ID" value="SEW57234.1"/>
    <property type="molecule type" value="Genomic_DNA"/>
</dbReference>
<organism evidence="2 3">
    <name type="scientific">Chitinophaga arvensicola</name>
    <dbReference type="NCBI Taxonomy" id="29529"/>
    <lineage>
        <taxon>Bacteria</taxon>
        <taxon>Pseudomonadati</taxon>
        <taxon>Bacteroidota</taxon>
        <taxon>Chitinophagia</taxon>
        <taxon>Chitinophagales</taxon>
        <taxon>Chitinophagaceae</taxon>
        <taxon>Chitinophaga</taxon>
    </lineage>
</organism>
<proteinExistence type="predicted"/>
<dbReference type="OrthoDB" id="344729at2"/>
<evidence type="ECO:0000313" key="2">
    <source>
        <dbReference type="EMBL" id="SEW57234.1"/>
    </source>
</evidence>
<accession>A0A1I0SE04</accession>
<dbReference type="NCBIfam" id="NF041384">
    <property type="entry name" value="YHS_seleno_dom"/>
    <property type="match status" value="1"/>
</dbReference>
<feature type="chain" id="PRO_5011755617" description="YHS domain-containing protein" evidence="1">
    <location>
        <begin position="21"/>
        <end position="147"/>
    </location>
</feature>
<evidence type="ECO:0000313" key="3">
    <source>
        <dbReference type="Proteomes" id="UP000199310"/>
    </source>
</evidence>
<evidence type="ECO:0000256" key="1">
    <source>
        <dbReference type="SAM" id="SignalP"/>
    </source>
</evidence>
<dbReference type="RefSeq" id="WP_089904553.1">
    <property type="nucleotide sequence ID" value="NZ_FOJG01000003.1"/>
</dbReference>
<sequence length="147" mass="16715">MKKTVFATLLAFFAAWGAKAQNQQVFAVNGIAIKGYDAVAFFKEGKPVKGFDSLAFMYKNAQWRFSSKENMESFKASPEHYAPQYGGYCAYGTAAGHKAPTQVETWSIVNDKLYFNFNMEVKQSWEKDRAALIQKADQRWPDVMLQK</sequence>
<evidence type="ECO:0008006" key="4">
    <source>
        <dbReference type="Google" id="ProtNLM"/>
    </source>
</evidence>
<reference evidence="3" key="1">
    <citation type="submission" date="2016-10" db="EMBL/GenBank/DDBJ databases">
        <authorList>
            <person name="Varghese N."/>
            <person name="Submissions S."/>
        </authorList>
    </citation>
    <scope>NUCLEOTIDE SEQUENCE [LARGE SCALE GENOMIC DNA]</scope>
    <source>
        <strain evidence="3">DSM 3695</strain>
    </source>
</reference>
<feature type="signal peptide" evidence="1">
    <location>
        <begin position="1"/>
        <end position="20"/>
    </location>
</feature>
<protein>
    <recommendedName>
        <fullName evidence="4">YHS domain-containing protein</fullName>
    </recommendedName>
</protein>
<dbReference type="AlphaFoldDB" id="A0A1I0SE04"/>
<gene>
    <name evidence="2" type="ORF">SAMN04488122_6697</name>
</gene>
<dbReference type="Proteomes" id="UP000199310">
    <property type="component" value="Unassembled WGS sequence"/>
</dbReference>